<dbReference type="InterPro" id="IPR037523">
    <property type="entry name" value="VOC_core"/>
</dbReference>
<dbReference type="Proteomes" id="UP001253848">
    <property type="component" value="Unassembled WGS sequence"/>
</dbReference>
<dbReference type="PROSITE" id="PS51819">
    <property type="entry name" value="VOC"/>
    <property type="match status" value="1"/>
</dbReference>
<dbReference type="EMBL" id="JAVRHN010000004">
    <property type="protein sequence ID" value="MDT0686005.1"/>
    <property type="molecule type" value="Genomic_DNA"/>
</dbReference>
<feature type="domain" description="VOC" evidence="1">
    <location>
        <begin position="2"/>
        <end position="122"/>
    </location>
</feature>
<evidence type="ECO:0000313" key="3">
    <source>
        <dbReference type="Proteomes" id="UP001253848"/>
    </source>
</evidence>
<dbReference type="Gene3D" id="3.10.180.10">
    <property type="entry name" value="2,3-Dihydroxybiphenyl 1,2-Dioxygenase, domain 1"/>
    <property type="match status" value="1"/>
</dbReference>
<keyword evidence="3" id="KW-1185">Reference proteome</keyword>
<evidence type="ECO:0000259" key="1">
    <source>
        <dbReference type="PROSITE" id="PS51819"/>
    </source>
</evidence>
<comment type="caution">
    <text evidence="2">The sequence shown here is derived from an EMBL/GenBank/DDBJ whole genome shotgun (WGS) entry which is preliminary data.</text>
</comment>
<reference evidence="2 3" key="1">
    <citation type="submission" date="2023-09" db="EMBL/GenBank/DDBJ databases">
        <authorList>
            <person name="Rey-Velasco X."/>
        </authorList>
    </citation>
    <scope>NUCLEOTIDE SEQUENCE [LARGE SCALE GENOMIC DNA]</scope>
    <source>
        <strain evidence="2 3">F225</strain>
    </source>
</reference>
<dbReference type="SUPFAM" id="SSF54593">
    <property type="entry name" value="Glyoxalase/Bleomycin resistance protein/Dihydroxybiphenyl dioxygenase"/>
    <property type="match status" value="1"/>
</dbReference>
<protein>
    <submittedName>
        <fullName evidence="2">VOC family protein</fullName>
    </submittedName>
</protein>
<gene>
    <name evidence="2" type="ORF">RM541_06495</name>
</gene>
<proteinExistence type="predicted"/>
<name>A0ABU3DQL6_9FLAO</name>
<dbReference type="InterPro" id="IPR029068">
    <property type="entry name" value="Glyas_Bleomycin-R_OHBP_Dase"/>
</dbReference>
<evidence type="ECO:0000313" key="2">
    <source>
        <dbReference type="EMBL" id="MDT0686005.1"/>
    </source>
</evidence>
<sequence>MKIEHFAINVEEPSKMSTWYVDNMGLKVVKQSSEPPFMHFLADDSGSIMIEVYKNPVDQVPDYRNMNPLIVHLAFVSESPDSDRKRLEKSGASFISDDKFDDGTHLIMMRDPWGLAIQLCKRGKPMLR</sequence>
<dbReference type="CDD" id="cd06587">
    <property type="entry name" value="VOC"/>
    <property type="match status" value="1"/>
</dbReference>
<dbReference type="InterPro" id="IPR004360">
    <property type="entry name" value="Glyas_Fos-R_dOase_dom"/>
</dbReference>
<accession>A0ABU3DQL6</accession>
<dbReference type="Pfam" id="PF00903">
    <property type="entry name" value="Glyoxalase"/>
    <property type="match status" value="1"/>
</dbReference>
<dbReference type="RefSeq" id="WP_311499410.1">
    <property type="nucleotide sequence ID" value="NZ_JAVRHN010000004.1"/>
</dbReference>
<organism evidence="2 3">
    <name type="scientific">Autumnicola psychrophila</name>
    <dbReference type="NCBI Taxonomy" id="3075592"/>
    <lineage>
        <taxon>Bacteria</taxon>
        <taxon>Pseudomonadati</taxon>
        <taxon>Bacteroidota</taxon>
        <taxon>Flavobacteriia</taxon>
        <taxon>Flavobacteriales</taxon>
        <taxon>Flavobacteriaceae</taxon>
        <taxon>Autumnicola</taxon>
    </lineage>
</organism>